<keyword evidence="8" id="KW-0472">Membrane</keyword>
<dbReference type="InterPro" id="IPR002347">
    <property type="entry name" value="SDR_fam"/>
</dbReference>
<feature type="region of interest" description="Disordered" evidence="13">
    <location>
        <begin position="354"/>
        <end position="385"/>
    </location>
</feature>
<keyword evidence="7" id="KW-0443">Lipid metabolism</keyword>
<evidence type="ECO:0000256" key="8">
    <source>
        <dbReference type="ARBA" id="ARBA00023136"/>
    </source>
</evidence>
<dbReference type="RefSeq" id="XP_035322654.1">
    <property type="nucleotide sequence ID" value="XM_035467688.1"/>
</dbReference>
<organism evidence="15 16">
    <name type="scientific">Geosmithia morbida</name>
    <dbReference type="NCBI Taxonomy" id="1094350"/>
    <lineage>
        <taxon>Eukaryota</taxon>
        <taxon>Fungi</taxon>
        <taxon>Dikarya</taxon>
        <taxon>Ascomycota</taxon>
        <taxon>Pezizomycotina</taxon>
        <taxon>Sordariomycetes</taxon>
        <taxon>Hypocreomycetidae</taxon>
        <taxon>Hypocreales</taxon>
        <taxon>Bionectriaceae</taxon>
        <taxon>Geosmithia</taxon>
    </lineage>
</organism>
<evidence type="ECO:0000256" key="6">
    <source>
        <dbReference type="ARBA" id="ARBA00023002"/>
    </source>
</evidence>
<name>A0A9P4YWU5_9HYPO</name>
<evidence type="ECO:0000256" key="7">
    <source>
        <dbReference type="ARBA" id="ARBA00023098"/>
    </source>
</evidence>
<reference evidence="15" key="1">
    <citation type="submission" date="2020-03" db="EMBL/GenBank/DDBJ databases">
        <title>Site-based positive gene gene selection in Geosmithia morbida across the United States reveals a broad range of putative effectors and factors for local host and environmental adapation.</title>
        <authorList>
            <person name="Onufrak A."/>
            <person name="Murdoch R.W."/>
            <person name="Gazis R."/>
            <person name="Huff M."/>
            <person name="Staton M."/>
            <person name="Klingeman W."/>
            <person name="Hadziabdic D."/>
        </authorList>
    </citation>
    <scope>NUCLEOTIDE SEQUENCE</scope>
    <source>
        <strain evidence="15">1262</strain>
    </source>
</reference>
<dbReference type="Pfam" id="PF00106">
    <property type="entry name" value="adh_short"/>
    <property type="match status" value="1"/>
</dbReference>
<evidence type="ECO:0000256" key="3">
    <source>
        <dbReference type="ARBA" id="ARBA00022692"/>
    </source>
</evidence>
<evidence type="ECO:0000313" key="15">
    <source>
        <dbReference type="EMBL" id="KAF4124002.1"/>
    </source>
</evidence>
<comment type="caution">
    <text evidence="15">The sequence shown here is derived from an EMBL/GenBank/DDBJ whole genome shotgun (WGS) entry which is preliminary data.</text>
</comment>
<dbReference type="InterPro" id="IPR057326">
    <property type="entry name" value="KR_dom"/>
</dbReference>
<comment type="function">
    <text evidence="9">Catalyzes the reduction of all-trans-retinal to all-trans-retinol in the presence of NADPH.</text>
</comment>
<keyword evidence="5" id="KW-1133">Transmembrane helix</keyword>
<dbReference type="PRINTS" id="PR00081">
    <property type="entry name" value="GDHRDH"/>
</dbReference>
<comment type="subcellular location">
    <subcellularLocation>
        <location evidence="1">Membrane</location>
        <topology evidence="1">Multi-pass membrane protein</topology>
    </subcellularLocation>
</comment>
<dbReference type="PRINTS" id="PR00080">
    <property type="entry name" value="SDRFAMILY"/>
</dbReference>
<evidence type="ECO:0000256" key="12">
    <source>
        <dbReference type="RuleBase" id="RU000363"/>
    </source>
</evidence>
<dbReference type="PANTHER" id="PTHR24322:SF736">
    <property type="entry name" value="RETINOL DEHYDROGENASE 10"/>
    <property type="match status" value="1"/>
</dbReference>
<keyword evidence="16" id="KW-1185">Reference proteome</keyword>
<gene>
    <name evidence="15" type="ORF">GMORB2_5718</name>
</gene>
<evidence type="ECO:0000256" key="13">
    <source>
        <dbReference type="SAM" id="MobiDB-lite"/>
    </source>
</evidence>
<evidence type="ECO:0000256" key="1">
    <source>
        <dbReference type="ARBA" id="ARBA00004141"/>
    </source>
</evidence>
<evidence type="ECO:0000259" key="14">
    <source>
        <dbReference type="SMART" id="SM00822"/>
    </source>
</evidence>
<keyword evidence="4" id="KW-0521">NADP</keyword>
<dbReference type="PANTHER" id="PTHR24322">
    <property type="entry name" value="PKSB"/>
    <property type="match status" value="1"/>
</dbReference>
<dbReference type="GO" id="GO:0016020">
    <property type="term" value="C:membrane"/>
    <property type="evidence" value="ECO:0007669"/>
    <property type="project" value="UniProtKB-SubCell"/>
</dbReference>
<keyword evidence="6" id="KW-0560">Oxidoreductase</keyword>
<proteinExistence type="inferred from homology"/>
<evidence type="ECO:0000256" key="5">
    <source>
        <dbReference type="ARBA" id="ARBA00022989"/>
    </source>
</evidence>
<feature type="domain" description="Ketoreductase" evidence="14">
    <location>
        <begin position="93"/>
        <end position="273"/>
    </location>
</feature>
<evidence type="ECO:0000256" key="9">
    <source>
        <dbReference type="ARBA" id="ARBA00059620"/>
    </source>
</evidence>
<dbReference type="Proteomes" id="UP000749293">
    <property type="component" value="Unassembled WGS sequence"/>
</dbReference>
<feature type="compositionally biased region" description="Polar residues" evidence="13">
    <location>
        <begin position="376"/>
        <end position="385"/>
    </location>
</feature>
<dbReference type="GO" id="GO:0052650">
    <property type="term" value="F:all-trans-retinol dehydrogenase (NADP+) activity"/>
    <property type="evidence" value="ECO:0007669"/>
    <property type="project" value="UniProtKB-ARBA"/>
</dbReference>
<evidence type="ECO:0000256" key="10">
    <source>
        <dbReference type="ARBA" id="ARBA00068717"/>
    </source>
</evidence>
<dbReference type="SUPFAM" id="SSF51735">
    <property type="entry name" value="NAD(P)-binding Rossmann-fold domains"/>
    <property type="match status" value="1"/>
</dbReference>
<dbReference type="FunFam" id="3.40.50.720:FF:000131">
    <property type="entry name" value="Short-chain dehydrogenase/reductase 3"/>
    <property type="match status" value="1"/>
</dbReference>
<sequence>MPMHSSLIPREGFTFDIIARVVRATALNPAVLLPIITLALFTRKGQELSILHPAVGKLLRSLLYAGLWRVLSEWLSDGMLNGWVGDSYDWTEEVVLITGGAGGIGGEMVKLFEEKGITVVVLDVQPLTFTTSSNVHYYQCDLRAAHNVEAVAARIRAEVGSPTVVINNAGVSRGRSVLDSTADDVRFTFDVNALAPFWAAQTFVPDMVARDHGMFVTVSSLSAHMPMPNMVDYAASKAGSVSLHEGLTAELRAVHGAHRVRTVLVQTGHVATPLFRGFRQDFGFLMPKLCPETVAEAVVHKVLSGTSGSVTLPAFGSLATSLRSCPDWFQYYLRPRFGRRSRWDGRQVIEDISPPYETNKASRSSLGESDVGESTVLVSSQDHKE</sequence>
<dbReference type="OrthoDB" id="10253736at2759"/>
<dbReference type="Gene3D" id="3.40.50.720">
    <property type="entry name" value="NAD(P)-binding Rossmann-like Domain"/>
    <property type="match status" value="1"/>
</dbReference>
<keyword evidence="3" id="KW-0812">Transmembrane</keyword>
<evidence type="ECO:0000256" key="4">
    <source>
        <dbReference type="ARBA" id="ARBA00022857"/>
    </source>
</evidence>
<evidence type="ECO:0000313" key="16">
    <source>
        <dbReference type="Proteomes" id="UP000749293"/>
    </source>
</evidence>
<protein>
    <recommendedName>
        <fullName evidence="10">Short-chain dehydrogenase/reductase 3</fullName>
    </recommendedName>
    <alternativeName>
        <fullName evidence="11">Retinal short-chain dehydrogenase/reductase 1</fullName>
    </alternativeName>
</protein>
<dbReference type="GeneID" id="55971943"/>
<dbReference type="EMBL" id="JAANYQ010000005">
    <property type="protein sequence ID" value="KAF4124002.1"/>
    <property type="molecule type" value="Genomic_DNA"/>
</dbReference>
<evidence type="ECO:0000256" key="2">
    <source>
        <dbReference type="ARBA" id="ARBA00006484"/>
    </source>
</evidence>
<accession>A0A9P4YWU5</accession>
<comment type="similarity">
    <text evidence="2 12">Belongs to the short-chain dehydrogenases/reductases (SDR) family.</text>
</comment>
<dbReference type="AlphaFoldDB" id="A0A9P4YWU5"/>
<evidence type="ECO:0000256" key="11">
    <source>
        <dbReference type="ARBA" id="ARBA00082544"/>
    </source>
</evidence>
<dbReference type="InterPro" id="IPR036291">
    <property type="entry name" value="NAD(P)-bd_dom_sf"/>
</dbReference>
<dbReference type="SMART" id="SM00822">
    <property type="entry name" value="PKS_KR"/>
    <property type="match status" value="1"/>
</dbReference>